<comment type="caution">
    <text evidence="1">The sequence shown here is derived from an EMBL/GenBank/DDBJ whole genome shotgun (WGS) entry which is preliminary data.</text>
</comment>
<evidence type="ECO:0000313" key="1">
    <source>
        <dbReference type="EMBL" id="POS83370.1"/>
    </source>
</evidence>
<reference evidence="1 2" key="1">
    <citation type="submission" date="2017-10" db="EMBL/GenBank/DDBJ databases">
        <title>Development of genomic resources for the powdery mildew, Erysiphe pulchra.</title>
        <authorList>
            <person name="Wadl P.A."/>
            <person name="Mack B.M."/>
            <person name="Moore G."/>
            <person name="Beltz S.B."/>
        </authorList>
    </citation>
    <scope>NUCLEOTIDE SEQUENCE [LARGE SCALE GENOMIC DNA]</scope>
    <source>
        <strain evidence="1">Cflorida</strain>
    </source>
</reference>
<dbReference type="InterPro" id="IPR018531">
    <property type="entry name" value="DUF1993"/>
</dbReference>
<dbReference type="OrthoDB" id="3724345at2759"/>
<proteinExistence type="predicted"/>
<accession>A0A2S4PMW3</accession>
<gene>
    <name evidence="1" type="ORF">EPUL_004013</name>
</gene>
<dbReference type="Pfam" id="PF09351">
    <property type="entry name" value="DUF1993"/>
    <property type="match status" value="1"/>
</dbReference>
<organism evidence="1 2">
    <name type="scientific">Erysiphe pulchra</name>
    <dbReference type="NCBI Taxonomy" id="225359"/>
    <lineage>
        <taxon>Eukaryota</taxon>
        <taxon>Fungi</taxon>
        <taxon>Dikarya</taxon>
        <taxon>Ascomycota</taxon>
        <taxon>Pezizomycotina</taxon>
        <taxon>Leotiomycetes</taxon>
        <taxon>Erysiphales</taxon>
        <taxon>Erysiphaceae</taxon>
        <taxon>Erysiphe</taxon>
    </lineage>
</organism>
<dbReference type="STRING" id="225359.A0A2S4PMW3"/>
<dbReference type="AlphaFoldDB" id="A0A2S4PMW3"/>
<evidence type="ECO:0000313" key="2">
    <source>
        <dbReference type="Proteomes" id="UP000237438"/>
    </source>
</evidence>
<sequence>MPSLYEISVPVLAKSLKALSKILEKGSAHTALPNEKLVTSRLIDDMEPLTFQIQKATDAARFVAERLGNIEPVEFEYTEKTYDELQERIKKTLEILEAVKESDFAGEETEISFKIKNHEFNYTGKTYLLEWILPNFYFHFVTAYAILRKEGVNIGKRDYLQ</sequence>
<dbReference type="Gene3D" id="1.20.120.450">
    <property type="entry name" value="dinb family like domain"/>
    <property type="match status" value="1"/>
</dbReference>
<dbReference type="Proteomes" id="UP000237438">
    <property type="component" value="Unassembled WGS sequence"/>
</dbReference>
<protein>
    <submittedName>
        <fullName evidence="1">Uncharacterized protein</fullName>
    </submittedName>
</protein>
<dbReference type="PANTHER" id="PTHR36922">
    <property type="entry name" value="BLL2446 PROTEIN"/>
    <property type="match status" value="1"/>
</dbReference>
<dbReference type="EMBL" id="PEDP01001652">
    <property type="protein sequence ID" value="POS83370.1"/>
    <property type="molecule type" value="Genomic_DNA"/>
</dbReference>
<keyword evidence="2" id="KW-1185">Reference proteome</keyword>
<dbReference type="InterPro" id="IPR034660">
    <property type="entry name" value="DinB/YfiT-like"/>
</dbReference>
<dbReference type="PANTHER" id="PTHR36922:SF1">
    <property type="entry name" value="DUF1993 DOMAIN-CONTAINING PROTEIN"/>
    <property type="match status" value="1"/>
</dbReference>
<name>A0A2S4PMW3_9PEZI</name>
<feature type="non-terminal residue" evidence="1">
    <location>
        <position position="161"/>
    </location>
</feature>
<dbReference type="SUPFAM" id="SSF109854">
    <property type="entry name" value="DinB/YfiT-like putative metalloenzymes"/>
    <property type="match status" value="1"/>
</dbReference>